<dbReference type="SUPFAM" id="SSF53850">
    <property type="entry name" value="Periplasmic binding protein-like II"/>
    <property type="match status" value="1"/>
</dbReference>
<dbReference type="Gene3D" id="1.10.10.10">
    <property type="entry name" value="Winged helix-like DNA-binding domain superfamily/Winged helix DNA-binding domain"/>
    <property type="match status" value="1"/>
</dbReference>
<dbReference type="PROSITE" id="PS50931">
    <property type="entry name" value="HTH_LYSR"/>
    <property type="match status" value="1"/>
</dbReference>
<evidence type="ECO:0000256" key="1">
    <source>
        <dbReference type="ARBA" id="ARBA00009437"/>
    </source>
</evidence>
<dbReference type="Pfam" id="PF03466">
    <property type="entry name" value="LysR_substrate"/>
    <property type="match status" value="1"/>
</dbReference>
<keyword evidence="2" id="KW-0805">Transcription regulation</keyword>
<evidence type="ECO:0000256" key="3">
    <source>
        <dbReference type="ARBA" id="ARBA00023125"/>
    </source>
</evidence>
<comment type="caution">
    <text evidence="6">The sequence shown here is derived from an EMBL/GenBank/DDBJ whole genome shotgun (WGS) entry which is preliminary data.</text>
</comment>
<evidence type="ECO:0000256" key="4">
    <source>
        <dbReference type="ARBA" id="ARBA00023163"/>
    </source>
</evidence>
<dbReference type="InterPro" id="IPR000847">
    <property type="entry name" value="LysR_HTH_N"/>
</dbReference>
<keyword evidence="3" id="KW-0238">DNA-binding</keyword>
<evidence type="ECO:0000259" key="5">
    <source>
        <dbReference type="PROSITE" id="PS50931"/>
    </source>
</evidence>
<accession>A0A0R2HJT8</accession>
<gene>
    <name evidence="6" type="ORF">IV49_GL000350</name>
</gene>
<evidence type="ECO:0000256" key="2">
    <source>
        <dbReference type="ARBA" id="ARBA00023015"/>
    </source>
</evidence>
<dbReference type="InterPro" id="IPR005119">
    <property type="entry name" value="LysR_subst-bd"/>
</dbReference>
<proteinExistence type="inferred from homology"/>
<reference evidence="6 7" key="1">
    <citation type="journal article" date="2015" name="Genome Announc.">
        <title>Expanding the biotechnology potential of lactobacilli through comparative genomics of 213 strains and associated genera.</title>
        <authorList>
            <person name="Sun Z."/>
            <person name="Harris H.M."/>
            <person name="McCann A."/>
            <person name="Guo C."/>
            <person name="Argimon S."/>
            <person name="Zhang W."/>
            <person name="Yang X."/>
            <person name="Jeffery I.B."/>
            <person name="Cooney J.C."/>
            <person name="Kagawa T.F."/>
            <person name="Liu W."/>
            <person name="Song Y."/>
            <person name="Salvetti E."/>
            <person name="Wrobel A."/>
            <person name="Rasinkangas P."/>
            <person name="Parkhill J."/>
            <person name="Rea M.C."/>
            <person name="O'Sullivan O."/>
            <person name="Ritari J."/>
            <person name="Douillard F.P."/>
            <person name="Paul Ross R."/>
            <person name="Yang R."/>
            <person name="Briner A.E."/>
            <person name="Felis G.E."/>
            <person name="de Vos W.M."/>
            <person name="Barrangou R."/>
            <person name="Klaenhammer T.R."/>
            <person name="Caufield P.W."/>
            <person name="Cui Y."/>
            <person name="Zhang H."/>
            <person name="O'Toole P.W."/>
        </authorList>
    </citation>
    <scope>NUCLEOTIDE SEQUENCE [LARGE SCALE GENOMIC DNA]</scope>
    <source>
        <strain evidence="6 7">DSM 20405</strain>
    </source>
</reference>
<dbReference type="FunFam" id="1.10.10.10:FF:000001">
    <property type="entry name" value="LysR family transcriptional regulator"/>
    <property type="match status" value="1"/>
</dbReference>
<feature type="domain" description="HTH lysR-type" evidence="5">
    <location>
        <begin position="1"/>
        <end position="58"/>
    </location>
</feature>
<comment type="similarity">
    <text evidence="1">Belongs to the LysR transcriptional regulatory family.</text>
</comment>
<dbReference type="PRINTS" id="PR00039">
    <property type="entry name" value="HTHLYSR"/>
</dbReference>
<dbReference type="EMBL" id="JQBL01000012">
    <property type="protein sequence ID" value="KRN50220.1"/>
    <property type="molecule type" value="Genomic_DNA"/>
</dbReference>
<dbReference type="GO" id="GO:0003700">
    <property type="term" value="F:DNA-binding transcription factor activity"/>
    <property type="evidence" value="ECO:0007669"/>
    <property type="project" value="InterPro"/>
</dbReference>
<dbReference type="Pfam" id="PF00126">
    <property type="entry name" value="HTH_1"/>
    <property type="match status" value="1"/>
</dbReference>
<dbReference type="InterPro" id="IPR036390">
    <property type="entry name" value="WH_DNA-bd_sf"/>
</dbReference>
<dbReference type="PATRIC" id="fig|1410657.5.peg.371"/>
<sequence length="296" mass="33961">MNTNQLECFITLSSTLNYARCAEELHLTQPAVSKQIKSLEKELGCELFYRTTRSVELSEIGNQFLPEAKSMLDTYYHSKEWINNYKINEYHSFKIGYTDPQSIKMITQALSDMYIGDATLSPKLVYNQTNTNLQALSNHFLDVVVCMKDALFKDSHISFEPIHHDGFVFIISKEHDAYHTFKDLKAVHTSDLFPIEQVIALPPYLLKSYFSRGRTLLPVNNKLNNIICENVNEAYGLVKAGYGFALVPESQVVEDEGILTLPWLETPRNDFGIYYFNGADLSLTKEFIKAVKDYYK</sequence>
<dbReference type="RefSeq" id="WP_051654393.1">
    <property type="nucleotide sequence ID" value="NZ_JNKN01000013.1"/>
</dbReference>
<dbReference type="PANTHER" id="PTHR30126">
    <property type="entry name" value="HTH-TYPE TRANSCRIPTIONAL REGULATOR"/>
    <property type="match status" value="1"/>
</dbReference>
<dbReference type="Proteomes" id="UP000051841">
    <property type="component" value="Unassembled WGS sequence"/>
</dbReference>
<dbReference type="PANTHER" id="PTHR30126:SF40">
    <property type="entry name" value="HTH-TYPE TRANSCRIPTIONAL REGULATOR GLTR"/>
    <property type="match status" value="1"/>
</dbReference>
<dbReference type="Gene3D" id="3.40.190.10">
    <property type="entry name" value="Periplasmic binding protein-like II"/>
    <property type="match status" value="2"/>
</dbReference>
<protein>
    <recommendedName>
        <fullName evidence="5">HTH lysR-type domain-containing protein</fullName>
    </recommendedName>
</protein>
<dbReference type="AlphaFoldDB" id="A0A0R2HJT8"/>
<organism evidence="6 7">
    <name type="scientific">Kandleria vitulina DSM 20405</name>
    <dbReference type="NCBI Taxonomy" id="1410657"/>
    <lineage>
        <taxon>Bacteria</taxon>
        <taxon>Bacillati</taxon>
        <taxon>Bacillota</taxon>
        <taxon>Erysipelotrichia</taxon>
        <taxon>Erysipelotrichales</taxon>
        <taxon>Coprobacillaceae</taxon>
        <taxon>Kandleria</taxon>
    </lineage>
</organism>
<evidence type="ECO:0000313" key="7">
    <source>
        <dbReference type="Proteomes" id="UP000051841"/>
    </source>
</evidence>
<dbReference type="InterPro" id="IPR036388">
    <property type="entry name" value="WH-like_DNA-bd_sf"/>
</dbReference>
<dbReference type="GO" id="GO:0000976">
    <property type="term" value="F:transcription cis-regulatory region binding"/>
    <property type="evidence" value="ECO:0007669"/>
    <property type="project" value="TreeGrafter"/>
</dbReference>
<evidence type="ECO:0000313" key="6">
    <source>
        <dbReference type="EMBL" id="KRN50220.1"/>
    </source>
</evidence>
<dbReference type="CDD" id="cd05466">
    <property type="entry name" value="PBP2_LTTR_substrate"/>
    <property type="match status" value="1"/>
</dbReference>
<keyword evidence="4" id="KW-0804">Transcription</keyword>
<keyword evidence="7" id="KW-1185">Reference proteome</keyword>
<name>A0A0R2HJT8_9FIRM</name>
<dbReference type="SUPFAM" id="SSF46785">
    <property type="entry name" value="Winged helix' DNA-binding domain"/>
    <property type="match status" value="1"/>
</dbReference>